<keyword evidence="3" id="KW-1185">Reference proteome</keyword>
<name>A0AAN6P5S6_9PEZI</name>
<keyword evidence="1" id="KW-0812">Transmembrane</keyword>
<accession>A0AAN6P5S6</accession>
<comment type="caution">
    <text evidence="2">The sequence shown here is derived from an EMBL/GenBank/DDBJ whole genome shotgun (WGS) entry which is preliminary data.</text>
</comment>
<dbReference type="InterPro" id="IPR053008">
    <property type="entry name" value="Phomopsin_biosynth_assoc"/>
</dbReference>
<feature type="transmembrane region" description="Helical" evidence="1">
    <location>
        <begin position="71"/>
        <end position="98"/>
    </location>
</feature>
<dbReference type="EMBL" id="MU854644">
    <property type="protein sequence ID" value="KAK4032140.1"/>
    <property type="molecule type" value="Genomic_DNA"/>
</dbReference>
<dbReference type="AlphaFoldDB" id="A0AAN6P5S6"/>
<gene>
    <name evidence="2" type="ORF">C8A01DRAFT_20752</name>
</gene>
<keyword evidence="1" id="KW-0472">Membrane</keyword>
<reference evidence="3" key="1">
    <citation type="journal article" date="2023" name="Mol. Phylogenet. Evol.">
        <title>Genome-scale phylogeny and comparative genomics of the fungal order Sordariales.</title>
        <authorList>
            <person name="Hensen N."/>
            <person name="Bonometti L."/>
            <person name="Westerberg I."/>
            <person name="Brannstrom I.O."/>
            <person name="Guillou S."/>
            <person name="Cros-Aarteil S."/>
            <person name="Calhoun S."/>
            <person name="Haridas S."/>
            <person name="Kuo A."/>
            <person name="Mondo S."/>
            <person name="Pangilinan J."/>
            <person name="Riley R."/>
            <person name="LaButti K."/>
            <person name="Andreopoulos B."/>
            <person name="Lipzen A."/>
            <person name="Chen C."/>
            <person name="Yan M."/>
            <person name="Daum C."/>
            <person name="Ng V."/>
            <person name="Clum A."/>
            <person name="Steindorff A."/>
            <person name="Ohm R.A."/>
            <person name="Martin F."/>
            <person name="Silar P."/>
            <person name="Natvig D.O."/>
            <person name="Lalanne C."/>
            <person name="Gautier V."/>
            <person name="Ament-Velasquez S.L."/>
            <person name="Kruys A."/>
            <person name="Hutchinson M.I."/>
            <person name="Powell A.J."/>
            <person name="Barry K."/>
            <person name="Miller A.N."/>
            <person name="Grigoriev I.V."/>
            <person name="Debuchy R."/>
            <person name="Gladieux P."/>
            <person name="Hiltunen Thoren M."/>
            <person name="Johannesson H."/>
        </authorList>
    </citation>
    <scope>NUCLEOTIDE SEQUENCE [LARGE SCALE GENOMIC DNA]</scope>
    <source>
        <strain evidence="3">CBS 284.82</strain>
    </source>
</reference>
<proteinExistence type="predicted"/>
<evidence type="ECO:0000313" key="3">
    <source>
        <dbReference type="Proteomes" id="UP001303115"/>
    </source>
</evidence>
<organism evidence="2 3">
    <name type="scientific">Parachaetomium inaequale</name>
    <dbReference type="NCBI Taxonomy" id="2588326"/>
    <lineage>
        <taxon>Eukaryota</taxon>
        <taxon>Fungi</taxon>
        <taxon>Dikarya</taxon>
        <taxon>Ascomycota</taxon>
        <taxon>Pezizomycotina</taxon>
        <taxon>Sordariomycetes</taxon>
        <taxon>Sordariomycetidae</taxon>
        <taxon>Sordariales</taxon>
        <taxon>Chaetomiaceae</taxon>
        <taxon>Parachaetomium</taxon>
    </lineage>
</organism>
<sequence>MRQYGLGTQRAFCQGPLRLCPCERRRVAAFGRPSRSLLSSPVCQTKALDTMHPLDSMHCERRRARNQNNSLTRAYIVAFCLLPVLTTSLILGAVLYAWRLQLSPSLYAHHYQRPSSQVHPWATCGSSPAEAKSRGCRFDILSFAWQIPECYDDELMEDFIRYDNWQFYAHPNRTDVMVNLSTALEGQRTLYVDWKYHVTHCTFMWRQMHRAYALRGYIDSHLDNYKHTLHCQWVLIETDTPLEMVNVVAELKYPECRKIGSVEYI</sequence>
<protein>
    <submittedName>
        <fullName evidence="2">Uncharacterized protein</fullName>
    </submittedName>
</protein>
<keyword evidence="1" id="KW-1133">Transmembrane helix</keyword>
<evidence type="ECO:0000313" key="2">
    <source>
        <dbReference type="EMBL" id="KAK4032140.1"/>
    </source>
</evidence>
<evidence type="ECO:0000256" key="1">
    <source>
        <dbReference type="SAM" id="Phobius"/>
    </source>
</evidence>
<dbReference type="Proteomes" id="UP001303115">
    <property type="component" value="Unassembled WGS sequence"/>
</dbReference>
<dbReference type="PANTHER" id="PTHR35896:SF3">
    <property type="entry name" value="MAJOR FACILITATOR SUPERFAMILY TRANSPORTER"/>
    <property type="match status" value="1"/>
</dbReference>
<dbReference type="PANTHER" id="PTHR35896">
    <property type="entry name" value="IG-LIKE DOMAIN-CONTAINING PROTEIN"/>
    <property type="match status" value="1"/>
</dbReference>